<feature type="transmembrane region" description="Helical" evidence="8">
    <location>
        <begin position="12"/>
        <end position="33"/>
    </location>
</feature>
<dbReference type="PANTHER" id="PTHR43394:SF1">
    <property type="entry name" value="ATP-BINDING CASSETTE SUB-FAMILY B MEMBER 10, MITOCHONDRIAL"/>
    <property type="match status" value="1"/>
</dbReference>
<dbReference type="Gene3D" id="3.40.50.300">
    <property type="entry name" value="P-loop containing nucleotide triphosphate hydrolases"/>
    <property type="match status" value="1"/>
</dbReference>
<evidence type="ECO:0000256" key="8">
    <source>
        <dbReference type="SAM" id="Phobius"/>
    </source>
</evidence>
<feature type="transmembrane region" description="Helical" evidence="8">
    <location>
        <begin position="71"/>
        <end position="99"/>
    </location>
</feature>
<dbReference type="Pfam" id="PF00005">
    <property type="entry name" value="ABC_tran"/>
    <property type="match status" value="1"/>
</dbReference>
<dbReference type="InterPro" id="IPR003593">
    <property type="entry name" value="AAA+_ATPase"/>
</dbReference>
<evidence type="ECO:0000256" key="6">
    <source>
        <dbReference type="ARBA" id="ARBA00022989"/>
    </source>
</evidence>
<accession>A0ABZ2RR11</accession>
<evidence type="ECO:0000313" key="11">
    <source>
        <dbReference type="EMBL" id="WXL28840.1"/>
    </source>
</evidence>
<dbReference type="PROSITE" id="PS00211">
    <property type="entry name" value="ABC_TRANSPORTER_1"/>
    <property type="match status" value="1"/>
</dbReference>
<feature type="transmembrane region" description="Helical" evidence="8">
    <location>
        <begin position="176"/>
        <end position="198"/>
    </location>
</feature>
<evidence type="ECO:0000256" key="2">
    <source>
        <dbReference type="ARBA" id="ARBA00005417"/>
    </source>
</evidence>
<protein>
    <submittedName>
        <fullName evidence="11">ABC transporter ATP-binding protein</fullName>
    </submittedName>
</protein>
<keyword evidence="12" id="KW-1185">Reference proteome</keyword>
<dbReference type="PROSITE" id="PS50893">
    <property type="entry name" value="ABC_TRANSPORTER_2"/>
    <property type="match status" value="1"/>
</dbReference>
<evidence type="ECO:0000256" key="7">
    <source>
        <dbReference type="ARBA" id="ARBA00023136"/>
    </source>
</evidence>
<dbReference type="PROSITE" id="PS50929">
    <property type="entry name" value="ABC_TM1F"/>
    <property type="match status" value="1"/>
</dbReference>
<dbReference type="GO" id="GO:0005524">
    <property type="term" value="F:ATP binding"/>
    <property type="evidence" value="ECO:0007669"/>
    <property type="project" value="UniProtKB-KW"/>
</dbReference>
<keyword evidence="3 8" id="KW-0812">Transmembrane</keyword>
<feature type="domain" description="ABC transmembrane type-1" evidence="10">
    <location>
        <begin position="17"/>
        <end position="324"/>
    </location>
</feature>
<feature type="domain" description="ABC transporter" evidence="9">
    <location>
        <begin position="356"/>
        <end position="591"/>
    </location>
</feature>
<dbReference type="Gene3D" id="1.20.1560.10">
    <property type="entry name" value="ABC transporter type 1, transmembrane domain"/>
    <property type="match status" value="1"/>
</dbReference>
<sequence length="597" mass="67277">MWKMLSLLPKKIKLMGIVAIILSIIQPFLSMTIPTISKQLVSFLASNNSDAIEVYFINPEWRIGVYNPNQALGVIIGLTFGVAVLLVLVAYFSGLLTVYTKIYGIYHIRKILFNHLLTLSRKNIDKITVSTLITRFSNDINKIGDGFFILCRGMFISPFFVIWGLAFALITNLWLSISVAVIIPFIVLAAVFAIYKLFPLYRKENRMLDLVNQVSKEDINAISLIKSYNLENRQFERFKITSANLTNTSKKAAKNDSIAWPLIDLIVLIGNIILFCIVAILINQFNDNTKIRLLVADIYQFTSYMSMISMGIYTTLFTLNKLFRSNISAKRINEILNIKTDIPVVKSKNKITNGGISIKNLSFGYNEEQEILKNISFEIPKGQSIGIIGKTGCGKSTLIRLITKEYKIENANSKILIDNIDINDINTDDLYSKMTTVFQKPIILSGTVKSNITFGLSKYSNQDIDEAIKLSCSNFIYNYADKLDHIISQRGSNLSGGQKQRLAIAQAIIKKPKILIFDDALSALDNKTDRTIRENLKKYCKDMTVIIVSQRINSIKECDKIVVLDNGSISGEGSHEYLVQNNDIYRSIYEAQENGGE</sequence>
<dbReference type="InterPro" id="IPR003439">
    <property type="entry name" value="ABC_transporter-like_ATP-bd"/>
</dbReference>
<evidence type="ECO:0000256" key="5">
    <source>
        <dbReference type="ARBA" id="ARBA00022840"/>
    </source>
</evidence>
<evidence type="ECO:0000256" key="3">
    <source>
        <dbReference type="ARBA" id="ARBA00022692"/>
    </source>
</evidence>
<dbReference type="Pfam" id="PF00664">
    <property type="entry name" value="ABC_membrane"/>
    <property type="match status" value="1"/>
</dbReference>
<dbReference type="InterPro" id="IPR011527">
    <property type="entry name" value="ABC1_TM_dom"/>
</dbReference>
<comment type="similarity">
    <text evidence="2">Belongs to the ABC transporter superfamily.</text>
</comment>
<dbReference type="RefSeq" id="WP_338822388.1">
    <property type="nucleotide sequence ID" value="NZ_CP148067.1"/>
</dbReference>
<evidence type="ECO:0000256" key="1">
    <source>
        <dbReference type="ARBA" id="ARBA00004651"/>
    </source>
</evidence>
<dbReference type="SUPFAM" id="SSF52540">
    <property type="entry name" value="P-loop containing nucleoside triphosphate hydrolases"/>
    <property type="match status" value="1"/>
</dbReference>
<keyword evidence="7 8" id="KW-0472">Membrane</keyword>
<reference evidence="11" key="1">
    <citation type="submission" date="2024-03" db="EMBL/GenBank/DDBJ databases">
        <title>Complete genome sequence of Mycoplasma felifaucium Z921 isolated from the trachea of a cheetah.</title>
        <authorList>
            <person name="Spergser J."/>
        </authorList>
    </citation>
    <scope>NUCLEOTIDE SEQUENCE [LARGE SCALE GENOMIC DNA]</scope>
    <source>
        <strain evidence="11">Z921</strain>
    </source>
</reference>
<comment type="subcellular location">
    <subcellularLocation>
        <location evidence="1">Cell membrane</location>
        <topology evidence="1">Multi-pass membrane protein</topology>
    </subcellularLocation>
</comment>
<feature type="transmembrane region" description="Helical" evidence="8">
    <location>
        <begin position="147"/>
        <end position="170"/>
    </location>
</feature>
<dbReference type="InterPro" id="IPR036640">
    <property type="entry name" value="ABC1_TM_sf"/>
</dbReference>
<name>A0ABZ2RR11_9BACT</name>
<feature type="transmembrane region" description="Helical" evidence="8">
    <location>
        <begin position="258"/>
        <end position="282"/>
    </location>
</feature>
<proteinExistence type="inferred from homology"/>
<dbReference type="EMBL" id="CP148067">
    <property type="protein sequence ID" value="WXL28840.1"/>
    <property type="molecule type" value="Genomic_DNA"/>
</dbReference>
<dbReference type="Proteomes" id="UP001477443">
    <property type="component" value="Chromosome"/>
</dbReference>
<keyword evidence="4" id="KW-0547">Nucleotide-binding</keyword>
<keyword evidence="6 8" id="KW-1133">Transmembrane helix</keyword>
<dbReference type="InterPro" id="IPR017871">
    <property type="entry name" value="ABC_transporter-like_CS"/>
</dbReference>
<evidence type="ECO:0000259" key="9">
    <source>
        <dbReference type="PROSITE" id="PS50893"/>
    </source>
</evidence>
<keyword evidence="5 11" id="KW-0067">ATP-binding</keyword>
<gene>
    <name evidence="11" type="ORF">WG617_02285</name>
</gene>
<organism evidence="11 12">
    <name type="scientific">Mycoplasmopsis felifaucium</name>
    <dbReference type="NCBI Taxonomy" id="35768"/>
    <lineage>
        <taxon>Bacteria</taxon>
        <taxon>Bacillati</taxon>
        <taxon>Mycoplasmatota</taxon>
        <taxon>Mycoplasmoidales</taxon>
        <taxon>Metamycoplasmataceae</taxon>
        <taxon>Mycoplasmopsis</taxon>
    </lineage>
</organism>
<dbReference type="SUPFAM" id="SSF90123">
    <property type="entry name" value="ABC transporter transmembrane region"/>
    <property type="match status" value="1"/>
</dbReference>
<dbReference type="SMART" id="SM00382">
    <property type="entry name" value="AAA"/>
    <property type="match status" value="1"/>
</dbReference>
<dbReference type="InterPro" id="IPR039421">
    <property type="entry name" value="Type_1_exporter"/>
</dbReference>
<dbReference type="InterPro" id="IPR027417">
    <property type="entry name" value="P-loop_NTPase"/>
</dbReference>
<feature type="transmembrane region" description="Helical" evidence="8">
    <location>
        <begin position="302"/>
        <end position="323"/>
    </location>
</feature>
<evidence type="ECO:0000259" key="10">
    <source>
        <dbReference type="PROSITE" id="PS50929"/>
    </source>
</evidence>
<evidence type="ECO:0000313" key="12">
    <source>
        <dbReference type="Proteomes" id="UP001477443"/>
    </source>
</evidence>
<evidence type="ECO:0000256" key="4">
    <source>
        <dbReference type="ARBA" id="ARBA00022741"/>
    </source>
</evidence>
<dbReference type="PANTHER" id="PTHR43394">
    <property type="entry name" value="ATP-DEPENDENT PERMEASE MDL1, MITOCHONDRIAL"/>
    <property type="match status" value="1"/>
</dbReference>